<dbReference type="AlphaFoldDB" id="A0A1Q6A2L8"/>
<dbReference type="Proteomes" id="UP000186720">
    <property type="component" value="Unassembled WGS sequence"/>
</dbReference>
<evidence type="ECO:0000313" key="1">
    <source>
        <dbReference type="EMBL" id="OKS88265.1"/>
    </source>
</evidence>
<dbReference type="EMBL" id="MPPL01000001">
    <property type="protein sequence ID" value="OKS88265.1"/>
    <property type="molecule type" value="Genomic_DNA"/>
</dbReference>
<organism evidence="1 2">
    <name type="scientific">Mucilaginibacter polytrichastri</name>
    <dbReference type="NCBI Taxonomy" id="1302689"/>
    <lineage>
        <taxon>Bacteria</taxon>
        <taxon>Pseudomonadati</taxon>
        <taxon>Bacteroidota</taxon>
        <taxon>Sphingobacteriia</taxon>
        <taxon>Sphingobacteriales</taxon>
        <taxon>Sphingobacteriaceae</taxon>
        <taxon>Mucilaginibacter</taxon>
    </lineage>
</organism>
<dbReference type="RefSeq" id="WP_074490860.1">
    <property type="nucleotide sequence ID" value="NZ_FPAM01000012.1"/>
</dbReference>
<keyword evidence="2" id="KW-1185">Reference proteome</keyword>
<sequence length="164" mass="19384">MDKFFNHAVKSRNKQIMVWAKVKGKPIAIKVNNGKWPDNIEYSYNLITDTVNHTTLVLASPYSESGDWDIDYLYYFDANGKLFSFERRTGFFNSECTTDDDAAHETITYYYNSQFKQIRKFYRLQDSKGRNLIKSKCILNYDFTDYKIYKTLNDCLKGNHINIQ</sequence>
<name>A0A1Q6A2L8_9SPHI</name>
<gene>
    <name evidence="1" type="ORF">RG47T_3731</name>
</gene>
<proteinExistence type="predicted"/>
<evidence type="ECO:0000313" key="2">
    <source>
        <dbReference type="Proteomes" id="UP000186720"/>
    </source>
</evidence>
<protein>
    <submittedName>
        <fullName evidence="1">Uncharacterized protein</fullName>
    </submittedName>
</protein>
<dbReference type="OrthoDB" id="790967at2"/>
<comment type="caution">
    <text evidence="1">The sequence shown here is derived from an EMBL/GenBank/DDBJ whole genome shotgun (WGS) entry which is preliminary data.</text>
</comment>
<accession>A0A1Q6A2L8</accession>
<reference evidence="1 2" key="1">
    <citation type="submission" date="2016-11" db="EMBL/GenBank/DDBJ databases">
        <title>Whole Genome Sequencing of Mucilaginibacter polytrichastri RG4-7(T) isolated from the moss sample.</title>
        <authorList>
            <person name="Li Y."/>
        </authorList>
    </citation>
    <scope>NUCLEOTIDE SEQUENCE [LARGE SCALE GENOMIC DNA]</scope>
    <source>
        <strain evidence="1 2">RG4-7</strain>
    </source>
</reference>